<proteinExistence type="predicted"/>
<dbReference type="GO" id="GO:0016757">
    <property type="term" value="F:glycosyltransferase activity"/>
    <property type="evidence" value="ECO:0007669"/>
    <property type="project" value="InterPro"/>
</dbReference>
<reference evidence="2" key="1">
    <citation type="submission" date="2019-02" db="EMBL/GenBank/DDBJ databases">
        <authorList>
            <person name="Gruber-Vodicka R. H."/>
            <person name="Seah K. B. B."/>
        </authorList>
    </citation>
    <scope>NUCLEOTIDE SEQUENCE</scope>
    <source>
        <strain evidence="2">BECK_BZ131</strain>
    </source>
</reference>
<protein>
    <submittedName>
        <fullName evidence="2">Glycosyltransferase involved in cell wall bisynthesis</fullName>
    </submittedName>
</protein>
<name>A0A450TY15_9GAMM</name>
<accession>A0A450TY15</accession>
<dbReference type="PANTHER" id="PTHR45947:SF3">
    <property type="entry name" value="SULFOQUINOVOSYL TRANSFERASE SQD2"/>
    <property type="match status" value="1"/>
</dbReference>
<evidence type="ECO:0000313" key="2">
    <source>
        <dbReference type="EMBL" id="VFJ74234.1"/>
    </source>
</evidence>
<dbReference type="InterPro" id="IPR050194">
    <property type="entry name" value="Glycosyltransferase_grp1"/>
</dbReference>
<dbReference type="InterPro" id="IPR001296">
    <property type="entry name" value="Glyco_trans_1"/>
</dbReference>
<dbReference type="PANTHER" id="PTHR45947">
    <property type="entry name" value="SULFOQUINOVOSYL TRANSFERASE SQD2"/>
    <property type="match status" value="1"/>
</dbReference>
<dbReference type="Gene3D" id="3.40.50.2000">
    <property type="entry name" value="Glycogen Phosphorylase B"/>
    <property type="match status" value="2"/>
</dbReference>
<sequence length="446" mass="50414">MKNLILQLGSNNWQRPYESAPGSGLLHEAYHLALNTRQDTRCSSIYPSPMQTSEQEDYKVFRIAHSIPICEGISPVSTYRWHDMSENEFSTYRRRLEREVYRWMEEIEARLGQNFTMMIAHHAFINPLVLRDVNRRRIRCGKPSVPLFCFIHGTALKMFCNELERHPEYPFRFHPLMIEEKIFDEGNVSGCFAVSANTIDVMKRTFPNFPAEKIYLTPCGIDERCFHPREGLDLRQYLAKLGQSLWPGGFIAPGDFDYLLIFAGKFAQWKRIDALLKAAAIYERHLPRLCTLVVGAGPVSLMEQYFAQARKLGLRATFFMGSRDQVTLAELFALADVSVFPSFEEPFGMVFMEAMACGCPVIGVNSGGPREFVSPAVGELVPEFGARVLDPLAKAIAATVQRAIGENWKTNKAPACMDLVCGNYTISQQVDKLLSLALSVIGELDE</sequence>
<dbReference type="AlphaFoldDB" id="A0A450TY15"/>
<feature type="domain" description="Glycosyl transferase family 1" evidence="1">
    <location>
        <begin position="257"/>
        <end position="383"/>
    </location>
</feature>
<evidence type="ECO:0000259" key="1">
    <source>
        <dbReference type="Pfam" id="PF00534"/>
    </source>
</evidence>
<dbReference type="CDD" id="cd03801">
    <property type="entry name" value="GT4_PimA-like"/>
    <property type="match status" value="1"/>
</dbReference>
<dbReference type="EMBL" id="CAADFE010000059">
    <property type="protein sequence ID" value="VFJ74234.1"/>
    <property type="molecule type" value="Genomic_DNA"/>
</dbReference>
<dbReference type="Pfam" id="PF00534">
    <property type="entry name" value="Glycos_transf_1"/>
    <property type="match status" value="1"/>
</dbReference>
<organism evidence="2">
    <name type="scientific">Candidatus Kentrum sp. FW</name>
    <dbReference type="NCBI Taxonomy" id="2126338"/>
    <lineage>
        <taxon>Bacteria</taxon>
        <taxon>Pseudomonadati</taxon>
        <taxon>Pseudomonadota</taxon>
        <taxon>Gammaproteobacteria</taxon>
        <taxon>Candidatus Kentrum</taxon>
    </lineage>
</organism>
<gene>
    <name evidence="2" type="ORF">BECKFW1821C_GA0114237_105920</name>
</gene>
<dbReference type="SUPFAM" id="SSF53756">
    <property type="entry name" value="UDP-Glycosyltransferase/glycogen phosphorylase"/>
    <property type="match status" value="1"/>
</dbReference>
<keyword evidence="2" id="KW-0808">Transferase</keyword>